<dbReference type="PANTHER" id="PTHR47505">
    <property type="entry name" value="DNA UTILIZATION PROTEIN YHGH"/>
    <property type="match status" value="1"/>
</dbReference>
<organism evidence="4 5">
    <name type="scientific">Nesterenkonia halobia</name>
    <dbReference type="NCBI Taxonomy" id="37922"/>
    <lineage>
        <taxon>Bacteria</taxon>
        <taxon>Bacillati</taxon>
        <taxon>Actinomycetota</taxon>
        <taxon>Actinomycetes</taxon>
        <taxon>Micrococcales</taxon>
        <taxon>Micrococcaceae</taxon>
        <taxon>Nesterenkonia</taxon>
    </lineage>
</organism>
<dbReference type="SUPFAM" id="SSF53271">
    <property type="entry name" value="PRTase-like"/>
    <property type="match status" value="1"/>
</dbReference>
<accession>A0ABP6R992</accession>
<evidence type="ECO:0000313" key="4">
    <source>
        <dbReference type="EMBL" id="GAA3279628.1"/>
    </source>
</evidence>
<dbReference type="RefSeq" id="WP_344717421.1">
    <property type="nucleotide sequence ID" value="NZ_BAAAYG010000002.1"/>
</dbReference>
<gene>
    <name evidence="4" type="ORF">GCM10020260_02940</name>
</gene>
<reference evidence="5" key="1">
    <citation type="journal article" date="2019" name="Int. J. Syst. Evol. Microbiol.">
        <title>The Global Catalogue of Microorganisms (GCM) 10K type strain sequencing project: providing services to taxonomists for standard genome sequencing and annotation.</title>
        <authorList>
            <consortium name="The Broad Institute Genomics Platform"/>
            <consortium name="The Broad Institute Genome Sequencing Center for Infectious Disease"/>
            <person name="Wu L."/>
            <person name="Ma J."/>
        </authorList>
    </citation>
    <scope>NUCLEOTIDE SEQUENCE [LARGE SCALE GENOMIC DNA]</scope>
    <source>
        <strain evidence="5">JCM 11483</strain>
    </source>
</reference>
<proteinExistence type="inferred from homology"/>
<evidence type="ECO:0000259" key="3">
    <source>
        <dbReference type="Pfam" id="PF00156"/>
    </source>
</evidence>
<sequence>MVPRPSEPQDAGRGPREGPRPAVLLDRLWFSRPGHGLRRAVDDAAGLLVPVWCLGCGAEGRQLCPPCAEDLRGALRRPRPAERQAMALPIVHRHDPAGGTHSEVLPVTAAGRYDGVVARAVLGFKDHEHIGLARVLAPALARAVEAALARADAAERGPAEAAERGPVSVGADGARPPERSVRPVRPVRPVTPPPSATSRLRRSVDPVEHLLAHAGVPAARGLLRRRAALAGLLPGGSQKARGARERRRRLAGSLRVARHGAEALAGQEVLLVDDVLTTGATLAEMHRALDAAGARVLGAAVLAAAPRPVAPSATRF</sequence>
<dbReference type="CDD" id="cd06223">
    <property type="entry name" value="PRTases_typeI"/>
    <property type="match status" value="1"/>
</dbReference>
<comment type="caution">
    <text evidence="4">The sequence shown here is derived from an EMBL/GenBank/DDBJ whole genome shotgun (WGS) entry which is preliminary data.</text>
</comment>
<dbReference type="Pfam" id="PF00156">
    <property type="entry name" value="Pribosyltran"/>
    <property type="match status" value="1"/>
</dbReference>
<dbReference type="EMBL" id="BAAAYG010000002">
    <property type="protein sequence ID" value="GAA3279628.1"/>
    <property type="molecule type" value="Genomic_DNA"/>
</dbReference>
<comment type="similarity">
    <text evidence="1">Belongs to the ComF/GntX family.</text>
</comment>
<feature type="region of interest" description="Disordered" evidence="2">
    <location>
        <begin position="154"/>
        <end position="202"/>
    </location>
</feature>
<evidence type="ECO:0000256" key="2">
    <source>
        <dbReference type="SAM" id="MobiDB-lite"/>
    </source>
</evidence>
<dbReference type="PANTHER" id="PTHR47505:SF1">
    <property type="entry name" value="DNA UTILIZATION PROTEIN YHGH"/>
    <property type="match status" value="1"/>
</dbReference>
<feature type="region of interest" description="Disordered" evidence="2">
    <location>
        <begin position="1"/>
        <end position="20"/>
    </location>
</feature>
<dbReference type="InterPro" id="IPR000836">
    <property type="entry name" value="PRTase_dom"/>
</dbReference>
<keyword evidence="5" id="KW-1185">Reference proteome</keyword>
<dbReference type="InterPro" id="IPR051910">
    <property type="entry name" value="ComF/GntX_DNA_util-trans"/>
</dbReference>
<evidence type="ECO:0000256" key="1">
    <source>
        <dbReference type="ARBA" id="ARBA00008007"/>
    </source>
</evidence>
<dbReference type="Proteomes" id="UP001501736">
    <property type="component" value="Unassembled WGS sequence"/>
</dbReference>
<name>A0ABP6R992_9MICC</name>
<protein>
    <recommendedName>
        <fullName evidence="3">Phosphoribosyltransferase domain-containing protein</fullName>
    </recommendedName>
</protein>
<feature type="domain" description="Phosphoribosyltransferase" evidence="3">
    <location>
        <begin position="259"/>
        <end position="308"/>
    </location>
</feature>
<dbReference type="InterPro" id="IPR029057">
    <property type="entry name" value="PRTase-like"/>
</dbReference>
<evidence type="ECO:0000313" key="5">
    <source>
        <dbReference type="Proteomes" id="UP001501736"/>
    </source>
</evidence>
<feature type="compositionally biased region" description="Basic and acidic residues" evidence="2">
    <location>
        <begin position="154"/>
        <end position="163"/>
    </location>
</feature>
<dbReference type="Gene3D" id="3.40.50.2020">
    <property type="match status" value="1"/>
</dbReference>